<dbReference type="eggNOG" id="COG1834">
    <property type="taxonomic scope" value="Bacteria"/>
</dbReference>
<evidence type="ECO:0000256" key="1">
    <source>
        <dbReference type="ARBA" id="ARBA00008532"/>
    </source>
</evidence>
<dbReference type="RefSeq" id="WP_006584353.1">
    <property type="nucleotide sequence ID" value="NZ_CM001377.1"/>
</dbReference>
<accession>H0UR22</accession>
<dbReference type="GO" id="GO:0016597">
    <property type="term" value="F:amino acid binding"/>
    <property type="evidence" value="ECO:0007669"/>
    <property type="project" value="TreeGrafter"/>
</dbReference>
<dbReference type="HOGENOM" id="CLU_067923_1_0_0"/>
<dbReference type="GO" id="GO:0000052">
    <property type="term" value="P:citrulline metabolic process"/>
    <property type="evidence" value="ECO:0007669"/>
    <property type="project" value="TreeGrafter"/>
</dbReference>
<keyword evidence="2 4" id="KW-0378">Hydrolase</keyword>
<protein>
    <submittedName>
        <fullName evidence="4">N-dimethylarginine dimethylaminohydrolase</fullName>
    </submittedName>
</protein>
<evidence type="ECO:0000256" key="2">
    <source>
        <dbReference type="ARBA" id="ARBA00022801"/>
    </source>
</evidence>
<keyword evidence="5" id="KW-1185">Reference proteome</keyword>
<gene>
    <name evidence="4" type="ORF">TheveDRAFT_1741</name>
</gene>
<proteinExistence type="inferred from homology"/>
<sequence length="257" mass="28454">MEFRNVIVRTPGRSVTEGITSCPELGKPDYPLALEQHREYVRALASCGVNVTVLEPLEEYPDSCFVEDTAVITRNCAIITNPGAPSRKGEVESMAQVLKGFFPEDRIEFIRSPGTLEGGDVMMVGDHFYVGLSARTNQEGIDQFLSILSRHGLRGSAVPLREVLHLKTGVNYIEDNNLLVSGEFVDRPEFKGFNRIVVPPEEAYGANCIWVNGTVLVPKGYPTVERAVRDLGYRVITVDTSEFRKIDGGLSCLSLRF</sequence>
<dbReference type="GO" id="GO:0045429">
    <property type="term" value="P:positive regulation of nitric oxide biosynthetic process"/>
    <property type="evidence" value="ECO:0007669"/>
    <property type="project" value="TreeGrafter"/>
</dbReference>
<evidence type="ECO:0000313" key="4">
    <source>
        <dbReference type="EMBL" id="EHM10859.1"/>
    </source>
</evidence>
<comment type="similarity">
    <text evidence="1">Belongs to the DDAH family.</text>
</comment>
<evidence type="ECO:0000313" key="5">
    <source>
        <dbReference type="Proteomes" id="UP000005730"/>
    </source>
</evidence>
<organism evidence="4 5">
    <name type="scientific">Thermanaerovibrio velox DSM 12556</name>
    <dbReference type="NCBI Taxonomy" id="926567"/>
    <lineage>
        <taxon>Bacteria</taxon>
        <taxon>Thermotogati</taxon>
        <taxon>Synergistota</taxon>
        <taxon>Synergistia</taxon>
        <taxon>Synergistales</taxon>
        <taxon>Synergistaceae</taxon>
        <taxon>Thermanaerovibrio</taxon>
    </lineage>
</organism>
<dbReference type="PANTHER" id="PTHR12737:SF9">
    <property type="entry name" value="DIMETHYLARGININASE"/>
    <property type="match status" value="1"/>
</dbReference>
<feature type="active site" description="Nucleophile" evidence="3">
    <location>
        <position position="252"/>
    </location>
</feature>
<reference evidence="4 5" key="1">
    <citation type="submission" date="2011-10" db="EMBL/GenBank/DDBJ databases">
        <title>The Noncontiguous Finished genome of Thermanaerovibrio velox DSM 12556.</title>
        <authorList>
            <consortium name="US DOE Joint Genome Institute (JGI-PGF)"/>
            <person name="Lucas S."/>
            <person name="Copeland A."/>
            <person name="Lapidus A."/>
            <person name="Glavina del Rio T."/>
            <person name="Dalin E."/>
            <person name="Tice H."/>
            <person name="Bruce D."/>
            <person name="Goodwin L."/>
            <person name="Pitluck S."/>
            <person name="Peters L."/>
            <person name="Mikhailova N."/>
            <person name="Teshima H."/>
            <person name="Kyrpides N."/>
            <person name="Mavromatis K."/>
            <person name="Ivanova N."/>
            <person name="Markowitz V."/>
            <person name="Cheng J.-F."/>
            <person name="Hugenholtz P."/>
            <person name="Woyke T."/>
            <person name="Wu D."/>
            <person name="Spring S."/>
            <person name="Brambilla E.-M."/>
            <person name="Klenk H.-P."/>
            <person name="Eisen J.A."/>
        </authorList>
    </citation>
    <scope>NUCLEOTIDE SEQUENCE [LARGE SCALE GENOMIC DNA]</scope>
    <source>
        <strain evidence="4 5">DSM 12556</strain>
    </source>
</reference>
<evidence type="ECO:0000256" key="3">
    <source>
        <dbReference type="PIRSR" id="PIRSR633199-1"/>
    </source>
</evidence>
<dbReference type="SUPFAM" id="SSF55909">
    <property type="entry name" value="Pentein"/>
    <property type="match status" value="1"/>
</dbReference>
<dbReference type="PANTHER" id="PTHR12737">
    <property type="entry name" value="DIMETHYLARGININE DIMETHYLAMINOHYDROLASE"/>
    <property type="match status" value="1"/>
</dbReference>
<dbReference type="EMBL" id="CM001377">
    <property type="protein sequence ID" value="EHM10859.1"/>
    <property type="molecule type" value="Genomic_DNA"/>
</dbReference>
<name>H0UR22_9BACT</name>
<dbReference type="AlphaFoldDB" id="H0UR22"/>
<dbReference type="Proteomes" id="UP000005730">
    <property type="component" value="Chromosome"/>
</dbReference>
<dbReference type="OrthoDB" id="9790596at2"/>
<dbReference type="Gene3D" id="3.75.10.10">
    <property type="entry name" value="L-arginine/glycine Amidinotransferase, Chain A"/>
    <property type="match status" value="1"/>
</dbReference>
<dbReference type="Pfam" id="PF19420">
    <property type="entry name" value="DDAH_eukar"/>
    <property type="match status" value="1"/>
</dbReference>
<feature type="active site" description="Proton donor" evidence="3">
    <location>
        <position position="165"/>
    </location>
</feature>
<dbReference type="GO" id="GO:0016403">
    <property type="term" value="F:dimethylargininase activity"/>
    <property type="evidence" value="ECO:0007669"/>
    <property type="project" value="TreeGrafter"/>
</dbReference>
<dbReference type="InterPro" id="IPR033199">
    <property type="entry name" value="DDAH-like"/>
</dbReference>
<dbReference type="GO" id="GO:0006525">
    <property type="term" value="P:arginine metabolic process"/>
    <property type="evidence" value="ECO:0007669"/>
    <property type="project" value="TreeGrafter"/>
</dbReference>
<dbReference type="STRING" id="926567.TheveDRAFT_1741"/>